<dbReference type="InterPro" id="IPR038056">
    <property type="entry name" value="YjbR-like_sf"/>
</dbReference>
<dbReference type="Proteomes" id="UP000028715">
    <property type="component" value="Unassembled WGS sequence"/>
</dbReference>
<keyword evidence="2" id="KW-1185">Reference proteome</keyword>
<sequence>MVTIETFRTLALAFPDAVEEPHFEKTSFRIKKKIFASFDEKNNQAVLKLSEIEQSVFCSSSEMIFYPIPNKWGKQGWTIVEIAKVRPEMFEDALQLSYQNVISKKK</sequence>
<proteinExistence type="predicted"/>
<evidence type="ECO:0000313" key="1">
    <source>
        <dbReference type="EMBL" id="KFF06910.1"/>
    </source>
</evidence>
<evidence type="ECO:0000313" key="2">
    <source>
        <dbReference type="Proteomes" id="UP000028715"/>
    </source>
</evidence>
<name>A0A085ZR46_9FLAO</name>
<dbReference type="SUPFAM" id="SSF142906">
    <property type="entry name" value="YjbR-like"/>
    <property type="match status" value="1"/>
</dbReference>
<dbReference type="InterPro" id="IPR058532">
    <property type="entry name" value="YjbR/MT2646/Rv2570-like"/>
</dbReference>
<dbReference type="Gene3D" id="3.90.1150.30">
    <property type="match status" value="1"/>
</dbReference>
<dbReference type="OrthoDB" id="277063at2"/>
<comment type="caution">
    <text evidence="1">The sequence shown here is derived from an EMBL/GenBank/DDBJ whole genome shotgun (WGS) entry which is preliminary data.</text>
</comment>
<accession>A0A085ZR46</accession>
<reference evidence="1 2" key="1">
    <citation type="submission" date="2014-07" db="EMBL/GenBank/DDBJ databases">
        <title>Genome of Flavobacterium reichenbachii LMG 25512.</title>
        <authorList>
            <person name="Stropko S.J."/>
            <person name="Pipes S.E."/>
            <person name="Newman J.D."/>
        </authorList>
    </citation>
    <scope>NUCLEOTIDE SEQUENCE [LARGE SCALE GENOMIC DNA]</scope>
    <source>
        <strain evidence="1 2">LMG 25512</strain>
    </source>
</reference>
<evidence type="ECO:0008006" key="3">
    <source>
        <dbReference type="Google" id="ProtNLM"/>
    </source>
</evidence>
<organism evidence="1 2">
    <name type="scientific">Flavobacterium reichenbachii</name>
    <dbReference type="NCBI Taxonomy" id="362418"/>
    <lineage>
        <taxon>Bacteria</taxon>
        <taxon>Pseudomonadati</taxon>
        <taxon>Bacteroidota</taxon>
        <taxon>Flavobacteriia</taxon>
        <taxon>Flavobacteriales</taxon>
        <taxon>Flavobacteriaceae</taxon>
        <taxon>Flavobacterium</taxon>
    </lineage>
</organism>
<dbReference type="EMBL" id="JPRL01000001">
    <property type="protein sequence ID" value="KFF06910.1"/>
    <property type="molecule type" value="Genomic_DNA"/>
</dbReference>
<protein>
    <recommendedName>
        <fullName evidence="3">MmcQ-like protein</fullName>
    </recommendedName>
</protein>
<gene>
    <name evidence="1" type="ORF">IW19_15945</name>
</gene>
<dbReference type="Pfam" id="PF04237">
    <property type="entry name" value="YjbR"/>
    <property type="match status" value="1"/>
</dbReference>
<dbReference type="RefSeq" id="WP_035685914.1">
    <property type="nucleotide sequence ID" value="NZ_JPRL01000001.1"/>
</dbReference>
<dbReference type="AlphaFoldDB" id="A0A085ZR46"/>
<dbReference type="STRING" id="362418.IW19_15945"/>
<dbReference type="eggNOG" id="COG3801">
    <property type="taxonomic scope" value="Bacteria"/>
</dbReference>